<keyword evidence="3" id="KW-1185">Reference proteome</keyword>
<proteinExistence type="predicted"/>
<gene>
    <name evidence="2" type="ORF">N0K08_06220</name>
</gene>
<dbReference type="Gene3D" id="3.30.1380.10">
    <property type="match status" value="1"/>
</dbReference>
<accession>A0ABT2PIB9</accession>
<sequence length="184" mass="18533">MSTVQIMVKACLGGLALGLAGCGVLPSSGSATAAVWTPALAQGACRDMAGEQARLQAVQAALARQGLALRVLDCPQLTQAAGAGRQASAQVIAVTVMVVDGERAAEVVRGPLADGEAVDMGSAVPVPATTPKQAQAVSANPAALEPSADALSPDVVHNRAWLRAAMAAQGFKPVAGCWWAFLPR</sequence>
<dbReference type="SUPFAM" id="SSF55166">
    <property type="entry name" value="Hedgehog/DD-peptidase"/>
    <property type="match status" value="1"/>
</dbReference>
<dbReference type="Proteomes" id="UP001525968">
    <property type="component" value="Unassembled WGS sequence"/>
</dbReference>
<evidence type="ECO:0000313" key="3">
    <source>
        <dbReference type="Proteomes" id="UP001525968"/>
    </source>
</evidence>
<evidence type="ECO:0000313" key="2">
    <source>
        <dbReference type="EMBL" id="MCT9810220.1"/>
    </source>
</evidence>
<dbReference type="InterPro" id="IPR009045">
    <property type="entry name" value="Zn_M74/Hedgehog-like"/>
</dbReference>
<feature type="signal peptide" evidence="1">
    <location>
        <begin position="1"/>
        <end position="33"/>
    </location>
</feature>
<name>A0ABT2PIB9_9BURK</name>
<evidence type="ECO:0000256" key="1">
    <source>
        <dbReference type="SAM" id="SignalP"/>
    </source>
</evidence>
<dbReference type="EMBL" id="JAODYH010000003">
    <property type="protein sequence ID" value="MCT9810220.1"/>
    <property type="molecule type" value="Genomic_DNA"/>
</dbReference>
<feature type="chain" id="PRO_5045916775" description="D-alanyl-D-alanine dipeptidase" evidence="1">
    <location>
        <begin position="34"/>
        <end position="184"/>
    </location>
</feature>
<reference evidence="2 3" key="1">
    <citation type="submission" date="2022-09" db="EMBL/GenBank/DDBJ databases">
        <title>Draft genome of isolate Be4.</title>
        <authorList>
            <person name="Sanchez-Castro I."/>
            <person name="Martinez-Rodriguez P."/>
            <person name="Descostes M."/>
            <person name="Merroun M."/>
        </authorList>
    </citation>
    <scope>NUCLEOTIDE SEQUENCE [LARGE SCALE GENOMIC DNA]</scope>
    <source>
        <strain evidence="2 3">Be4</strain>
    </source>
</reference>
<comment type="caution">
    <text evidence="2">The sequence shown here is derived from an EMBL/GenBank/DDBJ whole genome shotgun (WGS) entry which is preliminary data.</text>
</comment>
<keyword evidence="1" id="KW-0732">Signal</keyword>
<protein>
    <recommendedName>
        <fullName evidence="4">D-alanyl-D-alanine dipeptidase</fullName>
    </recommendedName>
</protein>
<dbReference type="RefSeq" id="WP_261499214.1">
    <property type="nucleotide sequence ID" value="NZ_JAODYH010000003.1"/>
</dbReference>
<evidence type="ECO:0008006" key="4">
    <source>
        <dbReference type="Google" id="ProtNLM"/>
    </source>
</evidence>
<organism evidence="2 3">
    <name type="scientific">Acidovorax bellezanensis</name>
    <dbReference type="NCBI Taxonomy" id="2976702"/>
    <lineage>
        <taxon>Bacteria</taxon>
        <taxon>Pseudomonadati</taxon>
        <taxon>Pseudomonadota</taxon>
        <taxon>Betaproteobacteria</taxon>
        <taxon>Burkholderiales</taxon>
        <taxon>Comamonadaceae</taxon>
        <taxon>Acidovorax</taxon>
    </lineage>
</organism>